<evidence type="ECO:0000256" key="5">
    <source>
        <dbReference type="ARBA" id="ARBA00022691"/>
    </source>
</evidence>
<dbReference type="EC" id="2.1.1.80" evidence="2"/>
<protein>
    <recommendedName>
        <fullName evidence="2">protein-glutamate O-methyltransferase</fullName>
        <ecNumber evidence="2">2.1.1.80</ecNumber>
    </recommendedName>
</protein>
<dbReference type="Proteomes" id="UP000241206">
    <property type="component" value="Unassembled WGS sequence"/>
</dbReference>
<keyword evidence="5" id="KW-0949">S-adenosyl-L-methionine</keyword>
<sequence length="279" mass="29832">MFRKSSGGGPALSPADFAAIATLAHSHAGIVLGPEKAASVAVRLSARLRARGCEVFADYVALIRTDSEERALAIETLADTGTAFFRDDGHFRHVAEHLRPAILDRVARGDRVRLWSAGCATGEEAYSLALALLGPASADARAILDGDVLILATDLSRQALDAARRGLYPAAANIPPPLRAAWTAAVPAGIEIREAVRNLIRFRQLNLLNAWPVSGLFDAILCRNVMPDFDEPTRHRLIGRLADQIVPGGHLYIGVDEPLASPAADRFAPAGQGIFRKRA</sequence>
<dbReference type="InterPro" id="IPR022641">
    <property type="entry name" value="CheR_N"/>
</dbReference>
<dbReference type="EMBL" id="PHHF01000018">
    <property type="protein sequence ID" value="PTD26199.1"/>
    <property type="molecule type" value="Genomic_DNA"/>
</dbReference>
<keyword evidence="3" id="KW-0489">Methyltransferase</keyword>
<evidence type="ECO:0000256" key="4">
    <source>
        <dbReference type="ARBA" id="ARBA00022679"/>
    </source>
</evidence>
<dbReference type="RefSeq" id="WP_107394046.1">
    <property type="nucleotide sequence ID" value="NZ_PHHF01000018.1"/>
</dbReference>
<keyword evidence="8" id="KW-1185">Reference proteome</keyword>
<accession>A0A2T4I6E6</accession>
<dbReference type="Gene3D" id="1.10.155.10">
    <property type="entry name" value="Chemotaxis receptor methyltransferase CheR, N-terminal domain"/>
    <property type="match status" value="1"/>
</dbReference>
<evidence type="ECO:0000256" key="3">
    <source>
        <dbReference type="ARBA" id="ARBA00022603"/>
    </source>
</evidence>
<comment type="caution">
    <text evidence="7">The sequence shown here is derived from an EMBL/GenBank/DDBJ whole genome shotgun (WGS) entry which is preliminary data.</text>
</comment>
<dbReference type="SUPFAM" id="SSF53335">
    <property type="entry name" value="S-adenosyl-L-methionine-dependent methyltransferases"/>
    <property type="match status" value="1"/>
</dbReference>
<dbReference type="AlphaFoldDB" id="A0A2T4I6E6"/>
<evidence type="ECO:0000256" key="1">
    <source>
        <dbReference type="ARBA" id="ARBA00001541"/>
    </source>
</evidence>
<dbReference type="InterPro" id="IPR029063">
    <property type="entry name" value="SAM-dependent_MTases_sf"/>
</dbReference>
<dbReference type="SMART" id="SM00138">
    <property type="entry name" value="MeTrc"/>
    <property type="match status" value="1"/>
</dbReference>
<comment type="catalytic activity">
    <reaction evidence="1">
        <text>L-glutamyl-[protein] + S-adenosyl-L-methionine = [protein]-L-glutamate 5-O-methyl ester + S-adenosyl-L-homocysteine</text>
        <dbReference type="Rhea" id="RHEA:24452"/>
        <dbReference type="Rhea" id="RHEA-COMP:10208"/>
        <dbReference type="Rhea" id="RHEA-COMP:10311"/>
        <dbReference type="ChEBI" id="CHEBI:29973"/>
        <dbReference type="ChEBI" id="CHEBI:57856"/>
        <dbReference type="ChEBI" id="CHEBI:59789"/>
        <dbReference type="ChEBI" id="CHEBI:82795"/>
        <dbReference type="EC" id="2.1.1.80"/>
    </reaction>
</comment>
<dbReference type="Pfam" id="PF01739">
    <property type="entry name" value="CheR"/>
    <property type="match status" value="1"/>
</dbReference>
<dbReference type="InterPro" id="IPR036804">
    <property type="entry name" value="CheR_N_sf"/>
</dbReference>
<organism evidence="7 8">
    <name type="scientific">Edaphosphingomonas fennica</name>
    <dbReference type="NCBI Taxonomy" id="114404"/>
    <lineage>
        <taxon>Bacteria</taxon>
        <taxon>Pseudomonadati</taxon>
        <taxon>Pseudomonadota</taxon>
        <taxon>Alphaproteobacteria</taxon>
        <taxon>Sphingomonadales</taxon>
        <taxon>Rhizorhabdaceae</taxon>
        <taxon>Edaphosphingomonas</taxon>
    </lineage>
</organism>
<dbReference type="InterPro" id="IPR022642">
    <property type="entry name" value="CheR_C"/>
</dbReference>
<gene>
    <name evidence="7" type="ORF">CV103_04175</name>
</gene>
<dbReference type="PRINTS" id="PR00996">
    <property type="entry name" value="CHERMTFRASE"/>
</dbReference>
<dbReference type="PANTHER" id="PTHR24422:SF19">
    <property type="entry name" value="CHEMOTAXIS PROTEIN METHYLTRANSFERASE"/>
    <property type="match status" value="1"/>
</dbReference>
<dbReference type="InterPro" id="IPR000780">
    <property type="entry name" value="CheR_MeTrfase"/>
</dbReference>
<dbReference type="Pfam" id="PF03705">
    <property type="entry name" value="CheR_N"/>
    <property type="match status" value="1"/>
</dbReference>
<dbReference type="PROSITE" id="PS50123">
    <property type="entry name" value="CHER"/>
    <property type="match status" value="1"/>
</dbReference>
<proteinExistence type="predicted"/>
<dbReference type="SUPFAM" id="SSF47757">
    <property type="entry name" value="Chemotaxis receptor methyltransferase CheR, N-terminal domain"/>
    <property type="match status" value="1"/>
</dbReference>
<evidence type="ECO:0000259" key="6">
    <source>
        <dbReference type="PROSITE" id="PS50123"/>
    </source>
</evidence>
<evidence type="ECO:0000313" key="7">
    <source>
        <dbReference type="EMBL" id="PTD26199.1"/>
    </source>
</evidence>
<dbReference type="GO" id="GO:0008983">
    <property type="term" value="F:protein-glutamate O-methyltransferase activity"/>
    <property type="evidence" value="ECO:0007669"/>
    <property type="project" value="UniProtKB-EC"/>
</dbReference>
<feature type="domain" description="CheR-type methyltransferase" evidence="6">
    <location>
        <begin position="11"/>
        <end position="279"/>
    </location>
</feature>
<keyword evidence="4" id="KW-0808">Transferase</keyword>
<dbReference type="Gene3D" id="3.40.50.150">
    <property type="entry name" value="Vaccinia Virus protein VP39"/>
    <property type="match status" value="1"/>
</dbReference>
<evidence type="ECO:0000313" key="8">
    <source>
        <dbReference type="Proteomes" id="UP000241206"/>
    </source>
</evidence>
<dbReference type="PANTHER" id="PTHR24422">
    <property type="entry name" value="CHEMOTAXIS PROTEIN METHYLTRANSFERASE"/>
    <property type="match status" value="1"/>
</dbReference>
<reference evidence="7 8" key="1">
    <citation type="submission" date="2017-11" db="EMBL/GenBank/DDBJ databases">
        <title>Sphingomonas oleivorans sp. nov., isolated from oil-contaminated soil.</title>
        <authorList>
            <person name="Wang L."/>
            <person name="Chen L."/>
        </authorList>
    </citation>
    <scope>NUCLEOTIDE SEQUENCE [LARGE SCALE GENOMIC DNA]</scope>
    <source>
        <strain evidence="7 8">K101</strain>
    </source>
</reference>
<dbReference type="GO" id="GO:0032259">
    <property type="term" value="P:methylation"/>
    <property type="evidence" value="ECO:0007669"/>
    <property type="project" value="UniProtKB-KW"/>
</dbReference>
<evidence type="ECO:0000256" key="2">
    <source>
        <dbReference type="ARBA" id="ARBA00012534"/>
    </source>
</evidence>
<dbReference type="InterPro" id="IPR050903">
    <property type="entry name" value="Bact_Chemotaxis_MeTrfase"/>
</dbReference>
<name>A0A2T4I6E6_9SPHN</name>